<proteinExistence type="predicted"/>
<dbReference type="Proteomes" id="UP000435138">
    <property type="component" value="Unassembled WGS sequence"/>
</dbReference>
<protein>
    <submittedName>
        <fullName evidence="1">Uncharacterized protein</fullName>
    </submittedName>
</protein>
<evidence type="ECO:0000313" key="1">
    <source>
        <dbReference type="EMBL" id="MQY46601.1"/>
    </source>
</evidence>
<sequence>MVEVSVTSADGDRVPVGLMNTQQALSLPSHIDIEVSHPAHQAGSTDIFMDRAALQDHVDITP</sequence>
<accession>A0A6A8ACY5</accession>
<dbReference type="EMBL" id="WIXI01000041">
    <property type="protein sequence ID" value="MQY46601.1"/>
    <property type="molecule type" value="Genomic_DNA"/>
</dbReference>
<evidence type="ECO:0000313" key="2">
    <source>
        <dbReference type="Proteomes" id="UP000435138"/>
    </source>
</evidence>
<dbReference type="AlphaFoldDB" id="A0A6A8ACY5"/>
<comment type="caution">
    <text evidence="1">The sequence shown here is derived from an EMBL/GenBank/DDBJ whole genome shotgun (WGS) entry which is preliminary data.</text>
</comment>
<keyword evidence="2" id="KW-1185">Reference proteome</keyword>
<organism evidence="1 2">
    <name type="scientific">Endobacterium cereale</name>
    <dbReference type="NCBI Taxonomy" id="2663029"/>
    <lineage>
        <taxon>Bacteria</taxon>
        <taxon>Pseudomonadati</taxon>
        <taxon>Pseudomonadota</taxon>
        <taxon>Alphaproteobacteria</taxon>
        <taxon>Hyphomicrobiales</taxon>
        <taxon>Rhizobiaceae</taxon>
        <taxon>Endobacterium</taxon>
    </lineage>
</organism>
<gene>
    <name evidence="1" type="ORF">GAO09_11155</name>
</gene>
<reference evidence="1 2" key="1">
    <citation type="submission" date="2019-11" db="EMBL/GenBank/DDBJ databases">
        <title>Genome analysis of Rhizobacterium cereale a novel genus and species isolated from maize roots in North Spain.</title>
        <authorList>
            <person name="Menendez E."/>
            <person name="Flores-Felix J.D."/>
            <person name="Ramirez-Bahena M.-H."/>
            <person name="Igual J.M."/>
            <person name="Garcia-Fraile P."/>
            <person name="Peix A."/>
            <person name="Velazquez E."/>
        </authorList>
    </citation>
    <scope>NUCLEOTIDE SEQUENCE [LARGE SCALE GENOMIC DNA]</scope>
    <source>
        <strain evidence="1 2">RZME27</strain>
    </source>
</reference>
<name>A0A6A8ACY5_9HYPH</name>